<dbReference type="Pfam" id="PF01966">
    <property type="entry name" value="HD"/>
    <property type="match status" value="1"/>
</dbReference>
<sequence>MSQRKQTTILDINDVSELTPKMLKSCLQKAGERLRFHNVLLNSESRKEIVGDFFANFDHGLSHSQAVWNRCQEIISQSSLLWKVAVEQANRVGRDGNQARQALLLASIFHDLGRFLGFSFSTHEIIGAKLAAAINPDDTGFANVLYNLIIHHDYVCPIINGYDFPFEAVSPLAEIFRLADKTSNSPSEEIRRYYEVGRRLAPDKPLFKPDIPAEVRFDFTNSSPAGKDMLTWFLLLFALQSTDFLYGDTRDAYAYWARGKKEALEVIGDLCRQEEYLDGRTPTEPEEAMAVVIRFCQKHNLIISA</sequence>
<dbReference type="SUPFAM" id="SSF109604">
    <property type="entry name" value="HD-domain/PDEase-like"/>
    <property type="match status" value="1"/>
</dbReference>
<evidence type="ECO:0000313" key="2">
    <source>
        <dbReference type="EMBL" id="OGY52697.1"/>
    </source>
</evidence>
<comment type="caution">
    <text evidence="2">The sequence shown here is derived from an EMBL/GenBank/DDBJ whole genome shotgun (WGS) entry which is preliminary data.</text>
</comment>
<evidence type="ECO:0000259" key="1">
    <source>
        <dbReference type="Pfam" id="PF01966"/>
    </source>
</evidence>
<dbReference type="AlphaFoldDB" id="A0A1G1YMM7"/>
<proteinExistence type="predicted"/>
<gene>
    <name evidence="2" type="ORF">A3A02_02555</name>
</gene>
<dbReference type="InterPro" id="IPR006674">
    <property type="entry name" value="HD_domain"/>
</dbReference>
<dbReference type="Gene3D" id="1.10.3210.10">
    <property type="entry name" value="Hypothetical protein af1432"/>
    <property type="match status" value="1"/>
</dbReference>
<dbReference type="CDD" id="cd00077">
    <property type="entry name" value="HDc"/>
    <property type="match status" value="1"/>
</dbReference>
<feature type="domain" description="HD" evidence="1">
    <location>
        <begin position="83"/>
        <end position="184"/>
    </location>
</feature>
<accession>A0A1G1YMM7</accession>
<dbReference type="InterPro" id="IPR003607">
    <property type="entry name" value="HD/PDEase_dom"/>
</dbReference>
<evidence type="ECO:0000313" key="3">
    <source>
        <dbReference type="Proteomes" id="UP000177376"/>
    </source>
</evidence>
<organism evidence="2 3">
    <name type="scientific">Candidatus Buchananbacteria bacterium RIFCSPLOWO2_01_FULL_39_33</name>
    <dbReference type="NCBI Taxonomy" id="1797543"/>
    <lineage>
        <taxon>Bacteria</taxon>
        <taxon>Candidatus Buchananiibacteriota</taxon>
    </lineage>
</organism>
<dbReference type="Proteomes" id="UP000177376">
    <property type="component" value="Unassembled WGS sequence"/>
</dbReference>
<name>A0A1G1YMM7_9BACT</name>
<protein>
    <recommendedName>
        <fullName evidence="1">HD domain-containing protein</fullName>
    </recommendedName>
</protein>
<dbReference type="EMBL" id="MHIM01000012">
    <property type="protein sequence ID" value="OGY52697.1"/>
    <property type="molecule type" value="Genomic_DNA"/>
</dbReference>
<reference evidence="2 3" key="1">
    <citation type="journal article" date="2016" name="Nat. Commun.">
        <title>Thousands of microbial genomes shed light on interconnected biogeochemical processes in an aquifer system.</title>
        <authorList>
            <person name="Anantharaman K."/>
            <person name="Brown C.T."/>
            <person name="Hug L.A."/>
            <person name="Sharon I."/>
            <person name="Castelle C.J."/>
            <person name="Probst A.J."/>
            <person name="Thomas B.C."/>
            <person name="Singh A."/>
            <person name="Wilkins M.J."/>
            <person name="Karaoz U."/>
            <person name="Brodie E.L."/>
            <person name="Williams K.H."/>
            <person name="Hubbard S.S."/>
            <person name="Banfield J.F."/>
        </authorList>
    </citation>
    <scope>NUCLEOTIDE SEQUENCE [LARGE SCALE GENOMIC DNA]</scope>
</reference>